<dbReference type="Proteomes" id="UP000554482">
    <property type="component" value="Unassembled WGS sequence"/>
</dbReference>
<evidence type="ECO:0000313" key="1">
    <source>
        <dbReference type="EMBL" id="KAF5175795.1"/>
    </source>
</evidence>
<protein>
    <submittedName>
        <fullName evidence="1">Uncharacterized protein</fullName>
    </submittedName>
</protein>
<dbReference type="EMBL" id="JABWDY010043575">
    <property type="protein sequence ID" value="KAF5175795.1"/>
    <property type="molecule type" value="Genomic_DNA"/>
</dbReference>
<sequence length="86" mass="9904">MEVESRFPAWRKGKVEGIPEEPLLVQDETCHDETCYTCPRGKSRYPAYEYMRKGKFEGIPAPDYDENFFGNIFGKEYFCTTSGSDG</sequence>
<accession>A0A7J6UUE0</accession>
<proteinExistence type="predicted"/>
<keyword evidence="2" id="KW-1185">Reference proteome</keyword>
<dbReference type="AlphaFoldDB" id="A0A7J6UUE0"/>
<comment type="caution">
    <text evidence="1">The sequence shown here is derived from an EMBL/GenBank/DDBJ whole genome shotgun (WGS) entry which is preliminary data.</text>
</comment>
<organism evidence="1 2">
    <name type="scientific">Thalictrum thalictroides</name>
    <name type="common">Rue-anemone</name>
    <name type="synonym">Anemone thalictroides</name>
    <dbReference type="NCBI Taxonomy" id="46969"/>
    <lineage>
        <taxon>Eukaryota</taxon>
        <taxon>Viridiplantae</taxon>
        <taxon>Streptophyta</taxon>
        <taxon>Embryophyta</taxon>
        <taxon>Tracheophyta</taxon>
        <taxon>Spermatophyta</taxon>
        <taxon>Magnoliopsida</taxon>
        <taxon>Ranunculales</taxon>
        <taxon>Ranunculaceae</taxon>
        <taxon>Thalictroideae</taxon>
        <taxon>Thalictrum</taxon>
    </lineage>
</organism>
<reference evidence="1 2" key="1">
    <citation type="submission" date="2020-06" db="EMBL/GenBank/DDBJ databases">
        <title>Transcriptomic and genomic resources for Thalictrum thalictroides and T. hernandezii: Facilitating candidate gene discovery in an emerging model plant lineage.</title>
        <authorList>
            <person name="Arias T."/>
            <person name="Riano-Pachon D.M."/>
            <person name="Di Stilio V.S."/>
        </authorList>
    </citation>
    <scope>NUCLEOTIDE SEQUENCE [LARGE SCALE GENOMIC DNA]</scope>
    <source>
        <strain evidence="2">cv. WT478/WT964</strain>
        <tissue evidence="1">Leaves</tissue>
    </source>
</reference>
<evidence type="ECO:0000313" key="2">
    <source>
        <dbReference type="Proteomes" id="UP000554482"/>
    </source>
</evidence>
<name>A0A7J6UUE0_THATH</name>
<gene>
    <name evidence="1" type="ORF">FRX31_034618</name>
</gene>